<reference evidence="1 2" key="1">
    <citation type="submission" date="2019-02" db="EMBL/GenBank/DDBJ databases">
        <title>Bacterial novel species Emticicia sp. 17J42-9 isolated from soil.</title>
        <authorList>
            <person name="Jung H.-Y."/>
        </authorList>
    </citation>
    <scope>NUCLEOTIDE SEQUENCE [LARGE SCALE GENOMIC DNA]</scope>
    <source>
        <strain evidence="1 2">17J42-9</strain>
    </source>
</reference>
<sequence length="122" mass="13850">MKNLWVLSFCMMFFLACDKKDINVSPESDIDNLPTLQTISNKDGYLMKVNDDLTVIVVESEMDPLSCAAQPSHRFVVANLPTELKGKHETRIVFSGEVKQFDQTKLILYAGMPLKLTKIRLK</sequence>
<evidence type="ECO:0000313" key="1">
    <source>
        <dbReference type="EMBL" id="RYU95649.1"/>
    </source>
</evidence>
<dbReference type="PROSITE" id="PS51257">
    <property type="entry name" value="PROKAR_LIPOPROTEIN"/>
    <property type="match status" value="1"/>
</dbReference>
<dbReference type="EMBL" id="SEWF01000013">
    <property type="protein sequence ID" value="RYU95649.1"/>
    <property type="molecule type" value="Genomic_DNA"/>
</dbReference>
<dbReference type="OrthoDB" id="663527at2"/>
<protein>
    <submittedName>
        <fullName evidence="1">Uncharacterized protein</fullName>
    </submittedName>
</protein>
<name>A0A4Q5M0X0_9BACT</name>
<accession>A0A4Q5M0X0</accession>
<proteinExistence type="predicted"/>
<dbReference type="RefSeq" id="WP_130021041.1">
    <property type="nucleotide sequence ID" value="NZ_SEWF01000013.1"/>
</dbReference>
<evidence type="ECO:0000313" key="2">
    <source>
        <dbReference type="Proteomes" id="UP000293162"/>
    </source>
</evidence>
<dbReference type="AlphaFoldDB" id="A0A4Q5M0X0"/>
<comment type="caution">
    <text evidence="1">The sequence shown here is derived from an EMBL/GenBank/DDBJ whole genome shotgun (WGS) entry which is preliminary data.</text>
</comment>
<organism evidence="1 2">
    <name type="scientific">Emticicia agri</name>
    <dbReference type="NCBI Taxonomy" id="2492393"/>
    <lineage>
        <taxon>Bacteria</taxon>
        <taxon>Pseudomonadati</taxon>
        <taxon>Bacteroidota</taxon>
        <taxon>Cytophagia</taxon>
        <taxon>Cytophagales</taxon>
        <taxon>Leadbetterellaceae</taxon>
        <taxon>Emticicia</taxon>
    </lineage>
</organism>
<dbReference type="Proteomes" id="UP000293162">
    <property type="component" value="Unassembled WGS sequence"/>
</dbReference>
<keyword evidence="2" id="KW-1185">Reference proteome</keyword>
<gene>
    <name evidence="1" type="ORF">EWM59_11085</name>
</gene>